<dbReference type="Pfam" id="PF16923">
    <property type="entry name" value="Glyco_hydro_63N"/>
    <property type="match status" value="1"/>
</dbReference>
<keyword evidence="5 12" id="KW-0256">Endoplasmic reticulum</keyword>
<comment type="caution">
    <text evidence="15">The sequence shown here is derived from an EMBL/GenBank/DDBJ whole genome shotgun (WGS) entry which is preliminary data.</text>
</comment>
<evidence type="ECO:0000256" key="8">
    <source>
        <dbReference type="ARBA" id="ARBA00023136"/>
    </source>
</evidence>
<evidence type="ECO:0000256" key="11">
    <source>
        <dbReference type="ARBA" id="ARBA00038888"/>
    </source>
</evidence>
<keyword evidence="10 12" id="KW-0326">Glycosidase</keyword>
<comment type="function">
    <text evidence="12">Cleaves the distal alpha 1,2-linked glucose residue from the Glc(3)Man(9)GlcNAc(2) oligosaccharide precursor.</text>
</comment>
<feature type="domain" description="Glycosyl hydrolase family 63 N-terminal" evidence="14">
    <location>
        <begin position="64"/>
        <end position="281"/>
    </location>
</feature>
<evidence type="ECO:0000256" key="7">
    <source>
        <dbReference type="ARBA" id="ARBA00022989"/>
    </source>
</evidence>
<evidence type="ECO:0000313" key="16">
    <source>
        <dbReference type="Proteomes" id="UP000320475"/>
    </source>
</evidence>
<dbReference type="OrthoDB" id="410058at2759"/>
<dbReference type="Pfam" id="PF03200">
    <property type="entry name" value="Glyco_hydro_63"/>
    <property type="match status" value="1"/>
</dbReference>
<accession>A0A507CES2</accession>
<proteinExistence type="inferred from homology"/>
<dbReference type="GO" id="GO:0006487">
    <property type="term" value="P:protein N-linked glycosylation"/>
    <property type="evidence" value="ECO:0007669"/>
    <property type="project" value="UniProtKB-UniRule"/>
</dbReference>
<evidence type="ECO:0000256" key="1">
    <source>
        <dbReference type="ARBA" id="ARBA00004648"/>
    </source>
</evidence>
<keyword evidence="3" id="KW-0812">Transmembrane</keyword>
<dbReference type="SUPFAM" id="SSF48208">
    <property type="entry name" value="Six-hairpin glycosidases"/>
    <property type="match status" value="1"/>
</dbReference>
<keyword evidence="6" id="KW-0735">Signal-anchor</keyword>
<evidence type="ECO:0000256" key="6">
    <source>
        <dbReference type="ARBA" id="ARBA00022968"/>
    </source>
</evidence>
<dbReference type="Gene3D" id="2.70.98.110">
    <property type="entry name" value="Glycosyl hydrolase family 63, N-terminal domain"/>
    <property type="match status" value="1"/>
</dbReference>
<dbReference type="InterPro" id="IPR004888">
    <property type="entry name" value="Glycoside_hydrolase_63"/>
</dbReference>
<dbReference type="InterPro" id="IPR031335">
    <property type="entry name" value="Glyco_hydro_63_C"/>
</dbReference>
<evidence type="ECO:0000256" key="2">
    <source>
        <dbReference type="ARBA" id="ARBA00010833"/>
    </source>
</evidence>
<dbReference type="InterPro" id="IPR038518">
    <property type="entry name" value="Glyco_hydro_63N_sf"/>
</dbReference>
<dbReference type="GO" id="GO:0004573">
    <property type="term" value="F:Glc3Man9GlcNAc2 oligosaccharide glucosidase activity"/>
    <property type="evidence" value="ECO:0007669"/>
    <property type="project" value="UniProtKB-UniRule"/>
</dbReference>
<name>A0A507CES2_9FUNG</name>
<keyword evidence="9" id="KW-0325">Glycoprotein</keyword>
<dbReference type="VEuPathDB" id="FungiDB:SeMB42_g05244"/>
<dbReference type="GO" id="GO:0005789">
    <property type="term" value="C:endoplasmic reticulum membrane"/>
    <property type="evidence" value="ECO:0007669"/>
    <property type="project" value="UniProtKB-SubCell"/>
</dbReference>
<comment type="subcellular location">
    <subcellularLocation>
        <location evidence="1 12">Endoplasmic reticulum membrane</location>
        <topology evidence="1 12">Single-pass type II membrane protein</topology>
    </subcellularLocation>
</comment>
<dbReference type="InterPro" id="IPR012341">
    <property type="entry name" value="6hp_glycosidase-like_sf"/>
</dbReference>
<evidence type="ECO:0000256" key="3">
    <source>
        <dbReference type="ARBA" id="ARBA00022692"/>
    </source>
</evidence>
<dbReference type="PANTHER" id="PTHR10412:SF11">
    <property type="entry name" value="MANNOSYL-OLIGOSACCHARIDE GLUCOSIDASE"/>
    <property type="match status" value="1"/>
</dbReference>
<keyword evidence="8" id="KW-0472">Membrane</keyword>
<dbReference type="InterPro" id="IPR031631">
    <property type="entry name" value="Glyco_hydro_63N"/>
</dbReference>
<organism evidence="15 16">
    <name type="scientific">Synchytrium endobioticum</name>
    <dbReference type="NCBI Taxonomy" id="286115"/>
    <lineage>
        <taxon>Eukaryota</taxon>
        <taxon>Fungi</taxon>
        <taxon>Fungi incertae sedis</taxon>
        <taxon>Chytridiomycota</taxon>
        <taxon>Chytridiomycota incertae sedis</taxon>
        <taxon>Chytridiomycetes</taxon>
        <taxon>Synchytriales</taxon>
        <taxon>Synchytriaceae</taxon>
        <taxon>Synchytrium</taxon>
    </lineage>
</organism>
<dbReference type="AlphaFoldDB" id="A0A507CES2"/>
<dbReference type="PANTHER" id="PTHR10412">
    <property type="entry name" value="MANNOSYL-OLIGOSACCHARIDE GLUCOSIDASE"/>
    <property type="match status" value="1"/>
</dbReference>
<dbReference type="VEuPathDB" id="FungiDB:SeMB42_g06160"/>
<comment type="catalytic activity">
    <reaction evidence="12">
        <text>N(4)-(alpha-D-Glc-(1-&gt;2)-alpha-D-Glc-(1-&gt;3)-alpha-D-Glc-(1-&gt;3)-alpha-D-Man-(1-&gt;2)-alpha-D-Man-(1-&gt;2)-alpha-D-Man-(1-&gt;3)-[alpha-D-Man-(1-&gt;2)-alpha-D-Man-(1-&gt;3)-[alpha-D-Man-(1-&gt;2)-alpha-D-Man-(1-&gt;6)]-alpha-D-Man-(1-&gt;6)]-beta-D-Man-(1-&gt;4)-beta-D-GlcNAc-(1-&gt;4)-beta-D-GlcNAc)-L-asparaginyl-[protein] + H2O = N(4)-(alpha-D-Glc-(1-&gt;3)-alpha-D-Glc-(1-&gt;3)-alpha-D-Man-(1-&gt;2)-alpha-D-Man-(1-&gt;2)-alpha-D-Man-(1-&gt;3)-[alpha-D-Man-(1-&gt;2)-alpha-D-Man-(1-&gt;3)-[alpha-D-Man-(1-&gt;2)-alpha-D-Man-(1-&gt;6)]-alpha-D-Man-(1-&gt;6)]-beta-D-Man-(1-&gt;4)-beta-D-GlcNAc-(1-&gt;4)-beta-D-GlcNAc)-L-asparaginyl-[protein] + beta-D-glucose</text>
        <dbReference type="Rhea" id="RHEA:55988"/>
        <dbReference type="Rhea" id="RHEA-COMP:12806"/>
        <dbReference type="Rhea" id="RHEA-COMP:14355"/>
        <dbReference type="ChEBI" id="CHEBI:15377"/>
        <dbReference type="ChEBI" id="CHEBI:15903"/>
        <dbReference type="ChEBI" id="CHEBI:59082"/>
        <dbReference type="ChEBI" id="CHEBI:132537"/>
        <dbReference type="EC" id="3.2.1.106"/>
    </reaction>
</comment>
<evidence type="ECO:0000256" key="5">
    <source>
        <dbReference type="ARBA" id="ARBA00022824"/>
    </source>
</evidence>
<gene>
    <name evidence="15" type="primary">CWH41</name>
    <name evidence="15" type="ORF">SeLEV6574_g06861</name>
</gene>
<reference evidence="15 16" key="1">
    <citation type="journal article" date="2019" name="Sci. Rep.">
        <title>Comparative genomics of chytrid fungi reveal insights into the obligate biotrophic and pathogenic lifestyle of Synchytrium endobioticum.</title>
        <authorList>
            <person name="van de Vossenberg B.T.L.H."/>
            <person name="Warris S."/>
            <person name="Nguyen H.D.T."/>
            <person name="van Gent-Pelzer M.P.E."/>
            <person name="Joly D.L."/>
            <person name="van de Geest H.C."/>
            <person name="Bonants P.J.M."/>
            <person name="Smith D.S."/>
            <person name="Levesque C.A."/>
            <person name="van der Lee T.A.J."/>
        </authorList>
    </citation>
    <scope>NUCLEOTIDE SEQUENCE [LARGE SCALE GENOMIC DNA]</scope>
    <source>
        <strain evidence="15 16">LEV6574</strain>
    </source>
</reference>
<evidence type="ECO:0000256" key="9">
    <source>
        <dbReference type="ARBA" id="ARBA00023180"/>
    </source>
</evidence>
<dbReference type="GO" id="GO:0009311">
    <property type="term" value="P:oligosaccharide metabolic process"/>
    <property type="evidence" value="ECO:0007669"/>
    <property type="project" value="UniProtKB-UniRule"/>
</dbReference>
<dbReference type="Gene3D" id="1.50.10.10">
    <property type="match status" value="1"/>
</dbReference>
<evidence type="ECO:0000256" key="12">
    <source>
        <dbReference type="RuleBase" id="RU368089"/>
    </source>
</evidence>
<comment type="similarity">
    <text evidence="2 12">Belongs to the glycosyl hydrolase 63 family.</text>
</comment>
<feature type="domain" description="Glycosyl hydrolase family 63 C-terminal" evidence="13">
    <location>
        <begin position="340"/>
        <end position="861"/>
    </location>
</feature>
<evidence type="ECO:0000313" key="15">
    <source>
        <dbReference type="EMBL" id="TPX40010.1"/>
    </source>
</evidence>
<keyword evidence="4 12" id="KW-0378">Hydrolase</keyword>
<evidence type="ECO:0000256" key="4">
    <source>
        <dbReference type="ARBA" id="ARBA00022801"/>
    </source>
</evidence>
<dbReference type="Proteomes" id="UP000320475">
    <property type="component" value="Unassembled WGS sequence"/>
</dbReference>
<sequence>MSAATSTLALNDQGASIHNNSLHWGKCHPPNLSKHASILTLDPFVHFYAEYTYIRSPSTTIASGTYRPNLYFGTRSRSPHTIMTGLAWHSVNDLAGLEQFRHSCEQGDRLDGYGWNRHDGRTFGDQEIRDAPNNVIIKTEFVKVEGAGPGGDWAVRISGQPINPDAPADLSMIFYIGIEGEGSMHLLNDAHPQGITGEVVLAGSTPAQGDFAFVVSGDPSNEAPQRGGPYPPSYDTILTDLQATAVVGAKIDSGKLWTIKDFLLQSLVQRARVLLQNYQKPMLEPVHVLRFPSGFEAQDPNVFILQKGLKAPFSFDVAFLSRAPKGKDLKSVVAKALHLSGSPLTKLIKEREIAFDQKFDHLFGLSSKGFGQAQIDFAKWCLSSMNGGIGYFHGTWMVDRAEVDTDSEFFDEEDDDEAADDYFDTSFGRAGAGAQKQVKAPPAPALEGPVELFTATPSRPFFPRGFLWDEGFHLQLIGKWDNELSLDIIESWANRIENNGWVAREQILGDEARSKVPSEFVTQYPHHANPPTLILPVWEFVERLMHESGKVSIGAPNGGIMASNDPSYLTRRHLLDQDLAMNYLKRIYPKFKLQYEWFRKTQWGEIEGYGRTSRSNEAYRWRGRKGVHTLTSGLDDYPRAAEPNTGELHVDLLSWVGFFAKTLQRVAEEIGYKDDAAMYAKHYQDILYSLEDMHWSEAAKCFCDLTVGAHGKSTFVVHKGYVSLFPLLLGLLKPDAPQLGATLDLMRDEEHIWTPYGLASLSQSDPYFGTHENYWRGPIWIHLNYMALWSLHKNYMHVPGPYQDQAKAVYKELRENLIRNMFQEYTRTGYIYEQYSPLDGHGQRSHPFTGWSSLVTLIMAEKF</sequence>
<dbReference type="EMBL" id="QEAM01000423">
    <property type="protein sequence ID" value="TPX40010.1"/>
    <property type="molecule type" value="Genomic_DNA"/>
</dbReference>
<evidence type="ECO:0000259" key="13">
    <source>
        <dbReference type="Pfam" id="PF03200"/>
    </source>
</evidence>
<protein>
    <recommendedName>
        <fullName evidence="11 12">Mannosyl-oligosaccharide glucosidase</fullName>
        <ecNumber evidence="11 12">3.2.1.106</ecNumber>
    </recommendedName>
</protein>
<dbReference type="EC" id="3.2.1.106" evidence="11 12"/>
<keyword evidence="7" id="KW-1133">Transmembrane helix</keyword>
<evidence type="ECO:0000256" key="10">
    <source>
        <dbReference type="ARBA" id="ARBA00023295"/>
    </source>
</evidence>
<dbReference type="InterPro" id="IPR008928">
    <property type="entry name" value="6-hairpin_glycosidase_sf"/>
</dbReference>
<evidence type="ECO:0000259" key="14">
    <source>
        <dbReference type="Pfam" id="PF16923"/>
    </source>
</evidence>